<evidence type="ECO:0000313" key="1">
    <source>
        <dbReference type="EMBL" id="RVW97085.1"/>
    </source>
</evidence>
<evidence type="ECO:0000313" key="2">
    <source>
        <dbReference type="Proteomes" id="UP000288805"/>
    </source>
</evidence>
<dbReference type="AlphaFoldDB" id="A0A438IKC6"/>
<sequence length="64" mass="7116">MLLSQALRKLTKAKLLMALIPKSLPQPVPPQFKMDLYWFGSLGLAECNHKPIIGSHYTHGSPSD</sequence>
<dbReference type="EMBL" id="QGNW01000103">
    <property type="protein sequence ID" value="RVW97085.1"/>
    <property type="molecule type" value="Genomic_DNA"/>
</dbReference>
<comment type="caution">
    <text evidence="1">The sequence shown here is derived from an EMBL/GenBank/DDBJ whole genome shotgun (WGS) entry which is preliminary data.</text>
</comment>
<name>A0A438IKC6_VITVI</name>
<proteinExistence type="predicted"/>
<protein>
    <submittedName>
        <fullName evidence="1">Uncharacterized protein</fullName>
    </submittedName>
</protein>
<organism evidence="1 2">
    <name type="scientific">Vitis vinifera</name>
    <name type="common">Grape</name>
    <dbReference type="NCBI Taxonomy" id="29760"/>
    <lineage>
        <taxon>Eukaryota</taxon>
        <taxon>Viridiplantae</taxon>
        <taxon>Streptophyta</taxon>
        <taxon>Embryophyta</taxon>
        <taxon>Tracheophyta</taxon>
        <taxon>Spermatophyta</taxon>
        <taxon>Magnoliopsida</taxon>
        <taxon>eudicotyledons</taxon>
        <taxon>Gunneridae</taxon>
        <taxon>Pentapetalae</taxon>
        <taxon>rosids</taxon>
        <taxon>Vitales</taxon>
        <taxon>Vitaceae</taxon>
        <taxon>Viteae</taxon>
        <taxon>Vitis</taxon>
    </lineage>
</organism>
<gene>
    <name evidence="1" type="ORF">CK203_030030</name>
</gene>
<dbReference type="Proteomes" id="UP000288805">
    <property type="component" value="Unassembled WGS sequence"/>
</dbReference>
<reference evidence="1 2" key="1">
    <citation type="journal article" date="2018" name="PLoS Genet.">
        <title>Population sequencing reveals clonal diversity and ancestral inbreeding in the grapevine cultivar Chardonnay.</title>
        <authorList>
            <person name="Roach M.J."/>
            <person name="Johnson D.L."/>
            <person name="Bohlmann J."/>
            <person name="van Vuuren H.J."/>
            <person name="Jones S.J."/>
            <person name="Pretorius I.S."/>
            <person name="Schmidt S.A."/>
            <person name="Borneman A.R."/>
        </authorList>
    </citation>
    <scope>NUCLEOTIDE SEQUENCE [LARGE SCALE GENOMIC DNA]</scope>
    <source>
        <strain evidence="2">cv. Chardonnay</strain>
        <tissue evidence="1">Leaf</tissue>
    </source>
</reference>
<accession>A0A438IKC6</accession>